<dbReference type="PaxDb" id="1198114-AciX9_2976"/>
<dbReference type="AlphaFoldDB" id="E8WZM5"/>
<keyword evidence="2" id="KW-0732">Signal</keyword>
<dbReference type="EMBL" id="CP002480">
    <property type="protein sequence ID" value="ADW69999.1"/>
    <property type="molecule type" value="Genomic_DNA"/>
</dbReference>
<organism evidence="4">
    <name type="scientific">Granulicella tundricola (strain ATCC BAA-1859 / DSM 23138 / MP5ACTX9)</name>
    <dbReference type="NCBI Taxonomy" id="1198114"/>
    <lineage>
        <taxon>Bacteria</taxon>
        <taxon>Pseudomonadati</taxon>
        <taxon>Acidobacteriota</taxon>
        <taxon>Terriglobia</taxon>
        <taxon>Terriglobales</taxon>
        <taxon>Acidobacteriaceae</taxon>
        <taxon>Granulicella</taxon>
    </lineage>
</organism>
<dbReference type="RefSeq" id="WP_013581313.1">
    <property type="nucleotide sequence ID" value="NC_015064.1"/>
</dbReference>
<feature type="chain" id="PRO_5003230109" evidence="2">
    <location>
        <begin position="26"/>
        <end position="547"/>
    </location>
</feature>
<name>E8WZM5_GRATM</name>
<accession>E8WZM5</accession>
<feature type="region of interest" description="Disordered" evidence="1">
    <location>
        <begin position="460"/>
        <end position="547"/>
    </location>
</feature>
<dbReference type="OrthoDB" id="107519at2"/>
<reference evidence="4" key="1">
    <citation type="submission" date="2011-01" db="EMBL/GenBank/DDBJ databases">
        <title>Complete sequence of chromosome of Acidobacterium sp. MP5ACTX9.</title>
        <authorList>
            <consortium name="US DOE Joint Genome Institute"/>
            <person name="Lucas S."/>
            <person name="Copeland A."/>
            <person name="Lapidus A."/>
            <person name="Cheng J.-F."/>
            <person name="Goodwin L."/>
            <person name="Pitluck S."/>
            <person name="Teshima H."/>
            <person name="Detter J.C."/>
            <person name="Han C."/>
            <person name="Tapia R."/>
            <person name="Land M."/>
            <person name="Hauser L."/>
            <person name="Kyrpides N."/>
            <person name="Ivanova N."/>
            <person name="Ovchinnikova G."/>
            <person name="Pagani I."/>
            <person name="Rawat S.R."/>
            <person name="Mannisto M."/>
            <person name="Haggblom M.M."/>
            <person name="Woyke T."/>
        </authorList>
    </citation>
    <scope>NUCLEOTIDE SEQUENCE [LARGE SCALE GENOMIC DNA]</scope>
    <source>
        <strain evidence="4">MP5ACTX9</strain>
    </source>
</reference>
<evidence type="ECO:0000256" key="1">
    <source>
        <dbReference type="SAM" id="MobiDB-lite"/>
    </source>
</evidence>
<dbReference type="HOGENOM" id="CLU_533973_0_0_0"/>
<dbReference type="KEGG" id="acm:AciX9_2976"/>
<evidence type="ECO:0000256" key="2">
    <source>
        <dbReference type="SAM" id="SignalP"/>
    </source>
</evidence>
<gene>
    <name evidence="3" type="ordered locus">AciX9_2976</name>
</gene>
<keyword evidence="4" id="KW-1185">Reference proteome</keyword>
<sequence length="547" mass="59619">MTVRAKFGIVFAAVAMLLGGVRAGAAKTAGPVVSIPLDSIGFQPIAAHYLLAGDTMYTLHFVDDQHLLVTFTTHGLIKRMADSEPLDYDRNVQAVLLELPSGKVLGRTEWHLRDHGQYLWPIGHGRFLLRIRNRLSLLSPMLNLAKDKPFQEEPFVTTERHIGHISVSPMNDLLTIETIPKPVEKATGAAAAMASLAAAQGRPMELQKRDAPDVQIAFFRFFVEPGKDHEEKLVAQSSGLVRARDLIEIAATSEGYLDVSQESPGVYDFDFQPHGGGKKLELSPYDSTCIPRARFISASEFVAFGCRGTEDKQQLSGFNLKGEQNWIDAFPTRHVFPYVVPAPATGRFALSRTLVAGTYVDPDNLTADMVSATEITVLQSHDGRTLLKTQAAPIQKAGQNFDLSPDGTELTVVRADAIEVYKLPALSKKDEQQIKLAGEYAPARNTARIDLGARRVAVEAEGPKETRSEKVEAKEKVVAPEGDLGAKPQAAAEALPAQTASETGKVAPASAQQQRVIMNGDEVYEPETMGHRKKPSLYDAEHPKGND</sequence>
<evidence type="ECO:0000313" key="3">
    <source>
        <dbReference type="EMBL" id="ADW69999.1"/>
    </source>
</evidence>
<proteinExistence type="predicted"/>
<evidence type="ECO:0000313" key="4">
    <source>
        <dbReference type="Proteomes" id="UP000000343"/>
    </source>
</evidence>
<dbReference type="Proteomes" id="UP000000343">
    <property type="component" value="Chromosome"/>
</dbReference>
<dbReference type="eggNOG" id="ENOG502ZIJQ">
    <property type="taxonomic scope" value="Bacteria"/>
</dbReference>
<feature type="compositionally biased region" description="Basic and acidic residues" evidence="1">
    <location>
        <begin position="460"/>
        <end position="478"/>
    </location>
</feature>
<feature type="signal peptide" evidence="2">
    <location>
        <begin position="1"/>
        <end position="25"/>
    </location>
</feature>
<feature type="compositionally biased region" description="Low complexity" evidence="1">
    <location>
        <begin position="486"/>
        <end position="500"/>
    </location>
</feature>
<protein>
    <submittedName>
        <fullName evidence="3">Uncharacterized protein</fullName>
    </submittedName>
</protein>